<evidence type="ECO:0008006" key="4">
    <source>
        <dbReference type="Google" id="ProtNLM"/>
    </source>
</evidence>
<sequence>MSTPQPHDVAQRKEQGVMSLLGGIRRSLSRVLFHIKTFLLAFVLSCIALFTPWSFLTLPADNHHISSIVLLSGYIGLLALYPSRPHRLATLAGWLVAILSPLAGLWAAALLFGGLATLLITIIRQRKLEVGRFLLLLIAASTIVMLFRMDAYAIPVWFGVVFVVIVLVAAFVEPWRNLRQQKALEQQQQIVACQQVEEQRQRDDAQAVLAEYHEQLVQIRRYQSGMSSDIQELVSQIEEKTQAIIGCMRADARDVAPGKAFLNRYLPMIAKALERCTLLEEQNANSAQFEEVRLLTYQGLQEMSAAFSEMHQHLLDNDIDDLLVDLKVMNQLIRSQGFGAKHD</sequence>
<reference evidence="2 3" key="1">
    <citation type="journal article" date="2019" name="Int. J. Syst. Evol. Microbiol.">
        <title>Photorhabdus khanii subsp. guanajuatensis subsp. nov., isolated from Heterorhabditis atacamensis, and Photorhabdus luminescens subsp. mexicana subsp. nov., isolated from Heterorhabditis mexicana entomopathogenic nematodes.</title>
        <authorList>
            <person name="Machado R.A.R."/>
            <person name="Bruno P."/>
            <person name="Arce C.C.M."/>
            <person name="Liechti N."/>
            <person name="Kohler A."/>
            <person name="Bernal J."/>
            <person name="Bruggmann R."/>
            <person name="Turlings T.C.J."/>
        </authorList>
    </citation>
    <scope>NUCLEOTIDE SEQUENCE [LARGE SCALE GENOMIC DNA]</scope>
    <source>
        <strain evidence="2 3">MEX20-17</strain>
    </source>
</reference>
<keyword evidence="1" id="KW-0812">Transmembrane</keyword>
<proteinExistence type="predicted"/>
<evidence type="ECO:0000313" key="3">
    <source>
        <dbReference type="Proteomes" id="UP000295598"/>
    </source>
</evidence>
<dbReference type="EMBL" id="PUJY01000014">
    <property type="protein sequence ID" value="TDB58114.1"/>
    <property type="molecule type" value="Genomic_DNA"/>
</dbReference>
<name>A0A4R4JTW3_9GAMM</name>
<feature type="transmembrane region" description="Helical" evidence="1">
    <location>
        <begin position="38"/>
        <end position="58"/>
    </location>
</feature>
<feature type="transmembrane region" description="Helical" evidence="1">
    <location>
        <begin position="130"/>
        <end position="148"/>
    </location>
</feature>
<evidence type="ECO:0000256" key="1">
    <source>
        <dbReference type="SAM" id="Phobius"/>
    </source>
</evidence>
<protein>
    <recommendedName>
        <fullName evidence="4">5-bromo-4-chloroindolyl phosphate hydrolysis protein</fullName>
    </recommendedName>
</protein>
<dbReference type="Proteomes" id="UP000295598">
    <property type="component" value="Unassembled WGS sequence"/>
</dbReference>
<dbReference type="AlphaFoldDB" id="A0A4R4JTW3"/>
<dbReference type="InterPro" id="IPR018770">
    <property type="entry name" value="ChloroindolylP_hydrolase"/>
</dbReference>
<keyword evidence="1" id="KW-0472">Membrane</keyword>
<feature type="transmembrane region" description="Helical" evidence="1">
    <location>
        <begin position="65"/>
        <end position="82"/>
    </location>
</feature>
<dbReference type="Pfam" id="PF10112">
    <property type="entry name" value="Halogen_Hydrol"/>
    <property type="match status" value="1"/>
</dbReference>
<accession>A0A4R4JTW3</accession>
<gene>
    <name evidence="2" type="ORF">C5467_10075</name>
</gene>
<keyword evidence="1" id="KW-1133">Transmembrane helix</keyword>
<evidence type="ECO:0000313" key="2">
    <source>
        <dbReference type="EMBL" id="TDB58114.1"/>
    </source>
</evidence>
<organism evidence="2 3">
    <name type="scientific">Photorhabdus khanii subsp. guanajuatensis</name>
    <dbReference type="NCBI Taxonomy" id="2100166"/>
    <lineage>
        <taxon>Bacteria</taxon>
        <taxon>Pseudomonadati</taxon>
        <taxon>Pseudomonadota</taxon>
        <taxon>Gammaproteobacteria</taxon>
        <taxon>Enterobacterales</taxon>
        <taxon>Morganellaceae</taxon>
        <taxon>Photorhabdus</taxon>
    </lineage>
</organism>
<feature type="transmembrane region" description="Helical" evidence="1">
    <location>
        <begin position="94"/>
        <end position="123"/>
    </location>
</feature>
<dbReference type="RefSeq" id="WP_132354320.1">
    <property type="nucleotide sequence ID" value="NZ_CAWOJO010000014.1"/>
</dbReference>
<feature type="transmembrane region" description="Helical" evidence="1">
    <location>
        <begin position="154"/>
        <end position="172"/>
    </location>
</feature>
<comment type="caution">
    <text evidence="2">The sequence shown here is derived from an EMBL/GenBank/DDBJ whole genome shotgun (WGS) entry which is preliminary data.</text>
</comment>